<dbReference type="AlphaFoldDB" id="A0A6J1DKU9"/>
<dbReference type="CDD" id="cd18794">
    <property type="entry name" value="SF2_C_RecQ"/>
    <property type="match status" value="1"/>
</dbReference>
<evidence type="ECO:0000256" key="12">
    <source>
        <dbReference type="ARBA" id="ARBA00049360"/>
    </source>
</evidence>
<evidence type="ECO:0000256" key="5">
    <source>
        <dbReference type="ARBA" id="ARBA00022801"/>
    </source>
</evidence>
<name>A0A6J1DKU9_MOMCH</name>
<dbReference type="PROSITE" id="PS51194">
    <property type="entry name" value="HELICASE_CTER"/>
    <property type="match status" value="1"/>
</dbReference>
<dbReference type="SMART" id="SM00490">
    <property type="entry name" value="HELICc"/>
    <property type="match status" value="1"/>
</dbReference>
<keyword evidence="6 13" id="KW-0347">Helicase</keyword>
<dbReference type="SMART" id="SM00487">
    <property type="entry name" value="DEXDc"/>
    <property type="match status" value="1"/>
</dbReference>
<organism evidence="18 19">
    <name type="scientific">Momordica charantia</name>
    <name type="common">Bitter gourd</name>
    <name type="synonym">Balsam pear</name>
    <dbReference type="NCBI Taxonomy" id="3673"/>
    <lineage>
        <taxon>Eukaryota</taxon>
        <taxon>Viridiplantae</taxon>
        <taxon>Streptophyta</taxon>
        <taxon>Embryophyta</taxon>
        <taxon>Tracheophyta</taxon>
        <taxon>Spermatophyta</taxon>
        <taxon>Magnoliopsida</taxon>
        <taxon>eudicotyledons</taxon>
        <taxon>Gunneridae</taxon>
        <taxon>Pentapetalae</taxon>
        <taxon>rosids</taxon>
        <taxon>fabids</taxon>
        <taxon>Cucurbitales</taxon>
        <taxon>Cucurbitaceae</taxon>
        <taxon>Momordiceae</taxon>
        <taxon>Momordica</taxon>
    </lineage>
</organism>
<dbReference type="EC" id="5.6.2.4" evidence="13"/>
<keyword evidence="9" id="KW-0413">Isomerase</keyword>
<dbReference type="Gene3D" id="3.40.50.300">
    <property type="entry name" value="P-loop containing nucleotide triphosphate hydrolases"/>
    <property type="match status" value="2"/>
</dbReference>
<dbReference type="InterPro" id="IPR032284">
    <property type="entry name" value="RecQ_Zn-bd"/>
</dbReference>
<gene>
    <name evidence="19" type="primary">LOC111021853</name>
</gene>
<dbReference type="GO" id="GO:0009378">
    <property type="term" value="F:four-way junction helicase activity"/>
    <property type="evidence" value="ECO:0007669"/>
    <property type="project" value="TreeGrafter"/>
</dbReference>
<evidence type="ECO:0000256" key="8">
    <source>
        <dbReference type="ARBA" id="ARBA00023125"/>
    </source>
</evidence>
<evidence type="ECO:0000256" key="7">
    <source>
        <dbReference type="ARBA" id="ARBA00022840"/>
    </source>
</evidence>
<keyword evidence="5 13" id="KW-0378">Hydrolase</keyword>
<evidence type="ECO:0000256" key="1">
    <source>
        <dbReference type="ARBA" id="ARBA00004123"/>
    </source>
</evidence>
<dbReference type="Proteomes" id="UP000504603">
    <property type="component" value="Unplaced"/>
</dbReference>
<dbReference type="Pfam" id="PF16124">
    <property type="entry name" value="RecQ_Zn_bind"/>
    <property type="match status" value="1"/>
</dbReference>
<evidence type="ECO:0000313" key="18">
    <source>
        <dbReference type="Proteomes" id="UP000504603"/>
    </source>
</evidence>
<dbReference type="GO" id="GO:0016787">
    <property type="term" value="F:hydrolase activity"/>
    <property type="evidence" value="ECO:0007669"/>
    <property type="project" value="UniProtKB-KW"/>
</dbReference>
<keyword evidence="4 13" id="KW-0547">Nucleotide-binding</keyword>
<protein>
    <recommendedName>
        <fullName evidence="13">ATP-dependent DNA helicase</fullName>
        <ecNumber evidence="13">5.6.2.4</ecNumber>
    </recommendedName>
</protein>
<keyword evidence="3" id="KW-0479">Metal-binding</keyword>
<dbReference type="InterPro" id="IPR014001">
    <property type="entry name" value="Helicase_ATP-bd"/>
</dbReference>
<accession>A0A6J1DKU9</accession>
<feature type="domain" description="Helicase ATP-binding" evidence="16">
    <location>
        <begin position="45"/>
        <end position="219"/>
    </location>
</feature>
<dbReference type="CDD" id="cd17920">
    <property type="entry name" value="DEXHc_RecQ"/>
    <property type="match status" value="1"/>
</dbReference>
<dbReference type="GO" id="GO:0003677">
    <property type="term" value="F:DNA binding"/>
    <property type="evidence" value="ECO:0007669"/>
    <property type="project" value="UniProtKB-KW"/>
</dbReference>
<dbReference type="GO" id="GO:0046872">
    <property type="term" value="F:metal ion binding"/>
    <property type="evidence" value="ECO:0007669"/>
    <property type="project" value="UniProtKB-KW"/>
</dbReference>
<dbReference type="Pfam" id="PF00271">
    <property type="entry name" value="Helicase_C"/>
    <property type="match status" value="1"/>
</dbReference>
<keyword evidence="8" id="KW-0238">DNA-binding</keyword>
<dbReference type="Pfam" id="PF00270">
    <property type="entry name" value="DEAD"/>
    <property type="match status" value="1"/>
</dbReference>
<dbReference type="RefSeq" id="XP_022154638.1">
    <property type="nucleotide sequence ID" value="XM_022298946.1"/>
</dbReference>
<evidence type="ECO:0000256" key="9">
    <source>
        <dbReference type="ARBA" id="ARBA00023235"/>
    </source>
</evidence>
<dbReference type="InterPro" id="IPR001650">
    <property type="entry name" value="Helicase_C-like"/>
</dbReference>
<evidence type="ECO:0000256" key="14">
    <source>
        <dbReference type="SAM" id="Coils"/>
    </source>
</evidence>
<keyword evidence="10 13" id="KW-0539">Nucleus</keyword>
<reference evidence="19" key="1">
    <citation type="submission" date="2025-08" db="UniProtKB">
        <authorList>
            <consortium name="RefSeq"/>
        </authorList>
    </citation>
    <scope>IDENTIFICATION</scope>
    <source>
        <strain evidence="19">OHB3-1</strain>
    </source>
</reference>
<dbReference type="GO" id="GO:0005634">
    <property type="term" value="C:nucleus"/>
    <property type="evidence" value="ECO:0007669"/>
    <property type="project" value="UniProtKB-SubCell"/>
</dbReference>
<dbReference type="GO" id="GO:0000724">
    <property type="term" value="P:double-strand break repair via homologous recombination"/>
    <property type="evidence" value="ECO:0007669"/>
    <property type="project" value="TreeGrafter"/>
</dbReference>
<dbReference type="GO" id="GO:0005694">
    <property type="term" value="C:chromosome"/>
    <property type="evidence" value="ECO:0007669"/>
    <property type="project" value="TreeGrafter"/>
</dbReference>
<evidence type="ECO:0000259" key="16">
    <source>
        <dbReference type="PROSITE" id="PS51192"/>
    </source>
</evidence>
<evidence type="ECO:0000256" key="11">
    <source>
        <dbReference type="ARBA" id="ARBA00034617"/>
    </source>
</evidence>
<dbReference type="GO" id="GO:0043138">
    <property type="term" value="F:3'-5' DNA helicase activity"/>
    <property type="evidence" value="ECO:0007669"/>
    <property type="project" value="UniProtKB-EC"/>
</dbReference>
<dbReference type="PROSITE" id="PS51192">
    <property type="entry name" value="HELICASE_ATP_BIND_1"/>
    <property type="match status" value="1"/>
</dbReference>
<evidence type="ECO:0000256" key="15">
    <source>
        <dbReference type="SAM" id="MobiDB-lite"/>
    </source>
</evidence>
<dbReference type="InterPro" id="IPR011545">
    <property type="entry name" value="DEAD/DEAH_box_helicase_dom"/>
</dbReference>
<dbReference type="PANTHER" id="PTHR13710">
    <property type="entry name" value="DNA HELICASE RECQ FAMILY MEMBER"/>
    <property type="match status" value="1"/>
</dbReference>
<comment type="catalytic activity">
    <reaction evidence="11 13">
        <text>Couples ATP hydrolysis with the unwinding of duplex DNA by translocating in the 3'-5' direction.</text>
        <dbReference type="EC" id="5.6.2.4"/>
    </reaction>
</comment>
<feature type="region of interest" description="Disordered" evidence="15">
    <location>
        <begin position="478"/>
        <end position="501"/>
    </location>
</feature>
<comment type="catalytic activity">
    <reaction evidence="12 13">
        <text>ATP + H2O = ADP + phosphate + H(+)</text>
        <dbReference type="Rhea" id="RHEA:13065"/>
        <dbReference type="ChEBI" id="CHEBI:15377"/>
        <dbReference type="ChEBI" id="CHEBI:15378"/>
        <dbReference type="ChEBI" id="CHEBI:30616"/>
        <dbReference type="ChEBI" id="CHEBI:43474"/>
        <dbReference type="ChEBI" id="CHEBI:456216"/>
    </reaction>
</comment>
<evidence type="ECO:0000256" key="4">
    <source>
        <dbReference type="ARBA" id="ARBA00022741"/>
    </source>
</evidence>
<dbReference type="InterPro" id="IPR004589">
    <property type="entry name" value="DNA_helicase_ATP-dep_RecQ"/>
</dbReference>
<dbReference type="GeneID" id="111021853"/>
<keyword evidence="7 13" id="KW-0067">ATP-binding</keyword>
<dbReference type="PANTHER" id="PTHR13710:SF155">
    <property type="entry name" value="ATP-DEPENDENT DNA HELICASE Q-LIKE 3"/>
    <property type="match status" value="1"/>
</dbReference>
<evidence type="ECO:0000313" key="19">
    <source>
        <dbReference type="RefSeq" id="XP_022154638.1"/>
    </source>
</evidence>
<evidence type="ECO:0000259" key="17">
    <source>
        <dbReference type="PROSITE" id="PS51194"/>
    </source>
</evidence>
<feature type="domain" description="Helicase C-terminal" evidence="17">
    <location>
        <begin position="239"/>
        <end position="398"/>
    </location>
</feature>
<comment type="subcellular location">
    <subcellularLocation>
        <location evidence="1 13">Nucleus</location>
    </subcellularLocation>
</comment>
<keyword evidence="14" id="KW-0175">Coiled coil</keyword>
<dbReference type="NCBIfam" id="TIGR00614">
    <property type="entry name" value="recQ_fam"/>
    <property type="match status" value="1"/>
</dbReference>
<evidence type="ECO:0000256" key="6">
    <source>
        <dbReference type="ARBA" id="ARBA00022806"/>
    </source>
</evidence>
<dbReference type="InterPro" id="IPR027417">
    <property type="entry name" value="P-loop_NTPase"/>
</dbReference>
<evidence type="ECO:0000256" key="10">
    <source>
        <dbReference type="ARBA" id="ARBA00023242"/>
    </source>
</evidence>
<evidence type="ECO:0000256" key="2">
    <source>
        <dbReference type="ARBA" id="ARBA00005446"/>
    </source>
</evidence>
<dbReference type="FunFam" id="3.40.50.300:FF:000444">
    <property type="entry name" value="ATP-dependent DNA helicase"/>
    <property type="match status" value="1"/>
</dbReference>
<keyword evidence="18" id="KW-1185">Reference proteome</keyword>
<evidence type="ECO:0000256" key="13">
    <source>
        <dbReference type="RuleBase" id="RU364117"/>
    </source>
</evidence>
<dbReference type="SUPFAM" id="SSF52540">
    <property type="entry name" value="P-loop containing nucleoside triphosphate hydrolases"/>
    <property type="match status" value="1"/>
</dbReference>
<evidence type="ECO:0000256" key="3">
    <source>
        <dbReference type="ARBA" id="ARBA00022723"/>
    </source>
</evidence>
<dbReference type="FunFam" id="3.40.50.300:FF:002061">
    <property type="entry name" value="RecQ family DNA helicase"/>
    <property type="match status" value="1"/>
</dbReference>
<dbReference type="GO" id="GO:0005737">
    <property type="term" value="C:cytoplasm"/>
    <property type="evidence" value="ECO:0007669"/>
    <property type="project" value="TreeGrafter"/>
</dbReference>
<comment type="similarity">
    <text evidence="2 13">Belongs to the helicase family. RecQ subfamily.</text>
</comment>
<proteinExistence type="inferred from homology"/>
<sequence length="720" mass="80357">MKKSSLPLQSNIGPEKHKYSKDSLVKLLRWHFGHSEFRGKQLETIEAVLSGKDCFCLMPTGGGKSACYQIPALATTGIVLVVCPLIALMENQVMALKEKGISAEYLSSTQSTQAKNKIHEDLDSGKPTIRLLYVTPELIATSGFMAKLTKIYSRGLLNLIAIDEAHCISTWGHDFRPSYRKLSSLRSRLPHVPILALTATAVPKVQKDVIVSLGLQNPLVLKSSFNRPNIYYEVRFKDLLDDPLADLSNQLKSSGDVCAIIYCLERATCDQLAANLTKNDISCAAYHAGLKNDLRKSVLEDWINYKIQVVVATVAFGMGIDRKDVRVVCHFNIPKSMEAFYQESGRAGRDQLPSKSLLYYGIEDRRRMEFILKNSSSADKKILPSSSSQERLSEKSLTDFTQMVEYCEASGCRRKRILESFGEQVPASICKRSCDACKHPNIVAANLEELSATCAVKRNNSSSKIFVSSSNMSDEGEFSEFWNRKDETSGSGEDISDSDDDTEVVKSLGTKSLKKSGLNEKIALLERAEENYYQNKISVKQNDKHEKNVVSASFREASRERLENALKQAQQRLGTFKIEVERHARFLEQECYEKYGRTGKSFYYSQVASTVRWLSTASSTELTSRLSITDDPCSVSEKNTRLPALASPAMDLSKSEISNEVFHSSSVLETSTFNLSKQSASPAPLLPPIPSFAEFVIGRMENASQSNRDEKYPVKRIRLV</sequence>
<feature type="coiled-coil region" evidence="14">
    <location>
        <begin position="552"/>
        <end position="579"/>
    </location>
</feature>
<dbReference type="GO" id="GO:0005524">
    <property type="term" value="F:ATP binding"/>
    <property type="evidence" value="ECO:0007669"/>
    <property type="project" value="UniProtKB-KW"/>
</dbReference>